<name>A0A6I3KK68_9HYPH</name>
<evidence type="ECO:0000256" key="1">
    <source>
        <dbReference type="ARBA" id="ARBA00008799"/>
    </source>
</evidence>
<comment type="caution">
    <text evidence="2">The sequence shown here is derived from an EMBL/GenBank/DDBJ whole genome shotgun (WGS) entry which is preliminary data.</text>
</comment>
<dbReference type="PANTHER" id="PTHR10788:SF106">
    <property type="entry name" value="BCDNA.GH08860"/>
    <property type="match status" value="1"/>
</dbReference>
<evidence type="ECO:0000313" key="2">
    <source>
        <dbReference type="EMBL" id="MTD94829.1"/>
    </source>
</evidence>
<organism evidence="2 3">
    <name type="scientific">Hyphomicrobium album</name>
    <dbReference type="NCBI Taxonomy" id="2665159"/>
    <lineage>
        <taxon>Bacteria</taxon>
        <taxon>Pseudomonadati</taxon>
        <taxon>Pseudomonadota</taxon>
        <taxon>Alphaproteobacteria</taxon>
        <taxon>Hyphomicrobiales</taxon>
        <taxon>Hyphomicrobiaceae</taxon>
        <taxon>Hyphomicrobium</taxon>
    </lineage>
</organism>
<keyword evidence="3" id="KW-1185">Reference proteome</keyword>
<dbReference type="GO" id="GO:0005992">
    <property type="term" value="P:trehalose biosynthetic process"/>
    <property type="evidence" value="ECO:0007669"/>
    <property type="project" value="InterPro"/>
</dbReference>
<protein>
    <submittedName>
        <fullName evidence="2">Alpha,alpha-trehalose-phosphate synthase</fullName>
    </submittedName>
</protein>
<proteinExistence type="inferred from homology"/>
<dbReference type="SUPFAM" id="SSF53756">
    <property type="entry name" value="UDP-Glycosyltransferase/glycogen phosphorylase"/>
    <property type="match status" value="1"/>
</dbReference>
<dbReference type="Proteomes" id="UP000440694">
    <property type="component" value="Unassembled WGS sequence"/>
</dbReference>
<dbReference type="AlphaFoldDB" id="A0A6I3KK68"/>
<dbReference type="InterPro" id="IPR001830">
    <property type="entry name" value="Glyco_trans_20"/>
</dbReference>
<dbReference type="Pfam" id="PF00982">
    <property type="entry name" value="Glyco_transf_20"/>
    <property type="match status" value="1"/>
</dbReference>
<gene>
    <name evidence="2" type="ORF">GIW81_10850</name>
</gene>
<dbReference type="GO" id="GO:0003825">
    <property type="term" value="F:alpha,alpha-trehalose-phosphate synthase (UDP-forming) activity"/>
    <property type="evidence" value="ECO:0007669"/>
    <property type="project" value="TreeGrafter"/>
</dbReference>
<reference evidence="2 3" key="1">
    <citation type="submission" date="2019-11" db="EMBL/GenBank/DDBJ databases">
        <title>Identification of a novel strain.</title>
        <authorList>
            <person name="Xu Q."/>
            <person name="Wang G."/>
        </authorList>
    </citation>
    <scope>NUCLEOTIDE SEQUENCE [LARGE SCALE GENOMIC DNA]</scope>
    <source>
        <strain evidence="3">xq</strain>
    </source>
</reference>
<dbReference type="PANTHER" id="PTHR10788">
    <property type="entry name" value="TREHALOSE-6-PHOSPHATE SYNTHASE"/>
    <property type="match status" value="1"/>
</dbReference>
<evidence type="ECO:0000313" key="3">
    <source>
        <dbReference type="Proteomes" id="UP000440694"/>
    </source>
</evidence>
<dbReference type="EMBL" id="WMBQ01000001">
    <property type="protein sequence ID" value="MTD94829.1"/>
    <property type="molecule type" value="Genomic_DNA"/>
</dbReference>
<dbReference type="Gene3D" id="3.40.50.2000">
    <property type="entry name" value="Glycogen Phosphorylase B"/>
    <property type="match status" value="2"/>
</dbReference>
<dbReference type="RefSeq" id="WP_154739203.1">
    <property type="nucleotide sequence ID" value="NZ_WMBQ01000001.1"/>
</dbReference>
<comment type="similarity">
    <text evidence="1">Belongs to the glycosyltransferase 20 family.</text>
</comment>
<sequence length="485" mass="54384">MSRIVLVSNRVADLSKASQAGGVAVAIADTLRARKGLWLGWNGRIGDRSEELNAKPALAEFDGTTVATLALSSREHDDYYTGYSNNVLWPVFHSRLDIAQFEAGYYQRYLDVNKRFAQALRPLLKPDDIIWVHDYHMIPLGMELRALGVTNPIGFFLHIPVPPAQTFLAIPEHRELARGLASYDLIGLQTKVDVGNLIDYLQDGVFGRILQDGRIRAFDRELSIASFPVGIDVDSFIGSRPKRGREAPTATTRLLGVDRLDYTKGLPQKFRAFGRFLEKYPDYRRKVILSQIAPPTRETMVAYTDIKHELETLSGSINGRYGELDWVPIQYIHRATPRKMLVDVYRNSRVGFVTPLRDGMNLVAKEYVAAQDPGDPGVLILSRFAGAAEQMKEALIVNPYDVEEMAKSIKVALEMGLTERQERHQALLDSVRSNSTYDWCRSFLNALESVGRRSTLAIPTSPSDAARKALQEIELARVSPRIQPS</sequence>
<accession>A0A6I3KK68</accession>
<dbReference type="CDD" id="cd03788">
    <property type="entry name" value="GT20_TPS"/>
    <property type="match status" value="1"/>
</dbReference>